<feature type="transmembrane region" description="Helical" evidence="7">
    <location>
        <begin position="225"/>
        <end position="250"/>
    </location>
</feature>
<sequence>MHRASFLPFVFVMYAYATGGPFGLEDMVTTSGPGLTLLYHLFIPLFWCIPVSLVAAELTTAIPVEGGFYRWVRAGFGDFWGFLAGWWNWSASFLLAAAYAVLFADYVTGYLSVYFAPVGNGTHYAIAAALIALVGYVNVRGIHMVGAVATVLEVFVLVVVGALCVAAALEWRYDPFSPLVPPHAPKFQVFGAGLALGLWLYSGYEQLSSVAEEVEQPQKTYPRALAIVVPLSIATYFLPTLFSLAALGDWQKWHTGYFSSAAQLIGGPGLAIPITIAAMIGNVSLLNATVLTSTRMPSTMAEDGYLPTMFSARHERYGTPWVAIIASSIVYAVLAQKTMVQLLTVYVWLRIGVTILTVLSAWRLRKTQPDMPRPFRIPWSRAGLFYVVGAPLAMSVVALVGSDPFARKWGPLPVLLALPMYFVIRKLQPARNALNPP</sequence>
<evidence type="ECO:0000256" key="6">
    <source>
        <dbReference type="ARBA" id="ARBA00023136"/>
    </source>
</evidence>
<evidence type="ECO:0000256" key="1">
    <source>
        <dbReference type="ARBA" id="ARBA00004651"/>
    </source>
</evidence>
<dbReference type="Proteomes" id="UP000567293">
    <property type="component" value="Unassembled WGS sequence"/>
</dbReference>
<feature type="transmembrane region" description="Helical" evidence="7">
    <location>
        <begin position="188"/>
        <end position="204"/>
    </location>
</feature>
<evidence type="ECO:0000256" key="5">
    <source>
        <dbReference type="ARBA" id="ARBA00022989"/>
    </source>
</evidence>
<feature type="transmembrane region" description="Helical" evidence="7">
    <location>
        <begin position="37"/>
        <end position="58"/>
    </location>
</feature>
<dbReference type="AlphaFoldDB" id="A0A7V8NMF4"/>
<keyword evidence="3" id="KW-1003">Cell membrane</keyword>
<evidence type="ECO:0000256" key="7">
    <source>
        <dbReference type="SAM" id="Phobius"/>
    </source>
</evidence>
<name>A0A7V8NMF4_9BACT</name>
<organism evidence="8 9">
    <name type="scientific">Candidatus Acidiferrum panamense</name>
    <dbReference type="NCBI Taxonomy" id="2741543"/>
    <lineage>
        <taxon>Bacteria</taxon>
        <taxon>Pseudomonadati</taxon>
        <taxon>Acidobacteriota</taxon>
        <taxon>Terriglobia</taxon>
        <taxon>Candidatus Acidiferrales</taxon>
        <taxon>Candidatus Acidiferrum</taxon>
    </lineage>
</organism>
<feature type="transmembrane region" description="Helical" evidence="7">
    <location>
        <begin position="79"/>
        <end position="102"/>
    </location>
</feature>
<dbReference type="PIRSF" id="PIRSF006060">
    <property type="entry name" value="AA_transporter"/>
    <property type="match status" value="1"/>
</dbReference>
<keyword evidence="4 7" id="KW-0812">Transmembrane</keyword>
<dbReference type="PANTHER" id="PTHR45826:SF2">
    <property type="entry name" value="AMINO ACID TRANSPORTER"/>
    <property type="match status" value="1"/>
</dbReference>
<feature type="transmembrane region" description="Helical" evidence="7">
    <location>
        <begin position="340"/>
        <end position="362"/>
    </location>
</feature>
<evidence type="ECO:0000313" key="9">
    <source>
        <dbReference type="Proteomes" id="UP000567293"/>
    </source>
</evidence>
<dbReference type="PANTHER" id="PTHR45826">
    <property type="entry name" value="POLYAMINE TRANSPORTER PUT1"/>
    <property type="match status" value="1"/>
</dbReference>
<dbReference type="InterPro" id="IPR044566">
    <property type="entry name" value="RMV1-like"/>
</dbReference>
<accession>A0A7V8NMF4</accession>
<comment type="caution">
    <text evidence="8">The sequence shown here is derived from an EMBL/GenBank/DDBJ whole genome shotgun (WGS) entry which is preliminary data.</text>
</comment>
<feature type="transmembrane region" description="Helical" evidence="7">
    <location>
        <begin position="317"/>
        <end position="334"/>
    </location>
</feature>
<protein>
    <submittedName>
        <fullName evidence="8">APC family permease</fullName>
    </submittedName>
</protein>
<evidence type="ECO:0000313" key="8">
    <source>
        <dbReference type="EMBL" id="MBA0084003.1"/>
    </source>
</evidence>
<feature type="transmembrane region" description="Helical" evidence="7">
    <location>
        <begin position="270"/>
        <end position="291"/>
    </location>
</feature>
<comment type="subcellular location">
    <subcellularLocation>
        <location evidence="1">Cell membrane</location>
        <topology evidence="1">Multi-pass membrane protein</topology>
    </subcellularLocation>
</comment>
<dbReference type="Pfam" id="PF13520">
    <property type="entry name" value="AA_permease_2"/>
    <property type="match status" value="1"/>
</dbReference>
<feature type="transmembrane region" description="Helical" evidence="7">
    <location>
        <begin position="122"/>
        <end position="139"/>
    </location>
</feature>
<keyword evidence="2" id="KW-0813">Transport</keyword>
<evidence type="ECO:0000256" key="4">
    <source>
        <dbReference type="ARBA" id="ARBA00022692"/>
    </source>
</evidence>
<keyword evidence="5 7" id="KW-1133">Transmembrane helix</keyword>
<dbReference type="Gene3D" id="1.20.1740.10">
    <property type="entry name" value="Amino acid/polyamine transporter I"/>
    <property type="match status" value="1"/>
</dbReference>
<evidence type="ECO:0000256" key="3">
    <source>
        <dbReference type="ARBA" id="ARBA00022475"/>
    </source>
</evidence>
<reference evidence="8" key="1">
    <citation type="submission" date="2020-06" db="EMBL/GenBank/DDBJ databases">
        <title>Legume-microbial interactions unlock mineral nutrients during tropical forest succession.</title>
        <authorList>
            <person name="Epihov D.Z."/>
        </authorList>
    </citation>
    <scope>NUCLEOTIDE SEQUENCE [LARGE SCALE GENOMIC DNA]</scope>
    <source>
        <strain evidence="8">Pan2503</strain>
    </source>
</reference>
<proteinExistence type="predicted"/>
<feature type="transmembrane region" description="Helical" evidence="7">
    <location>
        <begin position="146"/>
        <end position="168"/>
    </location>
</feature>
<dbReference type="InterPro" id="IPR002293">
    <property type="entry name" value="AA/rel_permease1"/>
</dbReference>
<dbReference type="GO" id="GO:0005886">
    <property type="term" value="C:plasma membrane"/>
    <property type="evidence" value="ECO:0007669"/>
    <property type="project" value="UniProtKB-SubCell"/>
</dbReference>
<keyword evidence="6 7" id="KW-0472">Membrane</keyword>
<dbReference type="EMBL" id="JACDQQ010000324">
    <property type="protein sequence ID" value="MBA0084003.1"/>
    <property type="molecule type" value="Genomic_DNA"/>
</dbReference>
<gene>
    <name evidence="8" type="ORF">HRJ53_03315</name>
</gene>
<evidence type="ECO:0000256" key="2">
    <source>
        <dbReference type="ARBA" id="ARBA00022448"/>
    </source>
</evidence>
<feature type="transmembrane region" description="Helical" evidence="7">
    <location>
        <begin position="383"/>
        <end position="402"/>
    </location>
</feature>
<dbReference type="GO" id="GO:0022857">
    <property type="term" value="F:transmembrane transporter activity"/>
    <property type="evidence" value="ECO:0007669"/>
    <property type="project" value="InterPro"/>
</dbReference>
<keyword evidence="9" id="KW-1185">Reference proteome</keyword>